<evidence type="ECO:0000313" key="11">
    <source>
        <dbReference type="EMBL" id="GAA1830740.1"/>
    </source>
</evidence>
<dbReference type="Pfam" id="PF10589">
    <property type="entry name" value="NADH_4Fe-4S"/>
    <property type="match status" value="1"/>
</dbReference>
<dbReference type="Pfam" id="PF01512">
    <property type="entry name" value="Complex1_51K"/>
    <property type="match status" value="1"/>
</dbReference>
<dbReference type="SUPFAM" id="SSF54862">
    <property type="entry name" value="4Fe-4S ferredoxins"/>
    <property type="match status" value="1"/>
</dbReference>
<dbReference type="Pfam" id="PF13459">
    <property type="entry name" value="Fer4_15"/>
    <property type="match status" value="1"/>
</dbReference>
<dbReference type="EMBL" id="BAAALT010000265">
    <property type="protein sequence ID" value="GAA1830740.1"/>
    <property type="molecule type" value="Genomic_DNA"/>
</dbReference>
<comment type="cofactor">
    <cofactor evidence="2">
        <name>[4Fe-4S] cluster</name>
        <dbReference type="ChEBI" id="CHEBI:49883"/>
    </cofactor>
</comment>
<keyword evidence="4" id="KW-0004">4Fe-4S</keyword>
<keyword evidence="9" id="KW-0411">Iron-sulfur</keyword>
<sequence>MSVPPVRHIGPARLTAGLNRLPRLDFATHRNVHGPLPPLSVEDLVVLTTEIKLTGRGGAGFPFATKLRAVAQQAARRRAECHVVVNATEGEPGSWKDKMLLSRVPHLILDGALLAAHALGARSITIGVAEGGAGADYLSRALAERRMAVPTKVVVQPERFISGESGALVNGVNGRAPIPPGRKVLAAESGVDGRPTLLSNAETFAQLAVAARLGPAGYASVGIPQEPGTVLLSVGGSAAFPSVVEVPTGVRLMDVLRLCGGVIGPGVLVGGYHGAWIGQDAAMRAEVSRAGLKAVGGSLGAGIVLPLGEGTCPLGEAAQVAQYLAAQSAGQCGPCRTGLPDVADALATLANGMAGADAVAAVRRVADAVKGRGACAHPDGTARFVISTLEAFPADVAAHTQRGGCGNAVRGILPVPRAAAGRKLAVDWARCDGHGLCASVAPELIRLDGNGFPAFADSAVPEWLESSARRAVRRCPALALRLAAPAR</sequence>
<evidence type="ECO:0000256" key="8">
    <source>
        <dbReference type="ARBA" id="ARBA00023004"/>
    </source>
</evidence>
<keyword evidence="12" id="KW-1185">Reference proteome</keyword>
<keyword evidence="7" id="KW-0479">Metal-binding</keyword>
<dbReference type="InterPro" id="IPR037207">
    <property type="entry name" value="Nuop51_4Fe4S-bd_sf"/>
</dbReference>
<organism evidence="11 12">
    <name type="scientific">Luedemannella flava</name>
    <dbReference type="NCBI Taxonomy" id="349316"/>
    <lineage>
        <taxon>Bacteria</taxon>
        <taxon>Bacillati</taxon>
        <taxon>Actinomycetota</taxon>
        <taxon>Actinomycetes</taxon>
        <taxon>Micromonosporales</taxon>
        <taxon>Micromonosporaceae</taxon>
        <taxon>Luedemannella</taxon>
    </lineage>
</organism>
<dbReference type="RefSeq" id="WP_344138944.1">
    <property type="nucleotide sequence ID" value="NZ_BAAALT010000265.1"/>
</dbReference>
<evidence type="ECO:0000256" key="9">
    <source>
        <dbReference type="ARBA" id="ARBA00023014"/>
    </source>
</evidence>
<protein>
    <submittedName>
        <fullName evidence="11">NADH-quinone oxidoreductase subunit NuoF family protein</fullName>
    </submittedName>
</protein>
<evidence type="ECO:0000256" key="4">
    <source>
        <dbReference type="ARBA" id="ARBA00022485"/>
    </source>
</evidence>
<evidence type="ECO:0000256" key="3">
    <source>
        <dbReference type="ARBA" id="ARBA00007523"/>
    </source>
</evidence>
<dbReference type="PANTHER" id="PTHR11780:SF10">
    <property type="entry name" value="NADH DEHYDROGENASE [UBIQUINONE] FLAVOPROTEIN 1, MITOCHONDRIAL"/>
    <property type="match status" value="1"/>
</dbReference>
<evidence type="ECO:0000256" key="7">
    <source>
        <dbReference type="ARBA" id="ARBA00022723"/>
    </source>
</evidence>
<dbReference type="SUPFAM" id="SSF140490">
    <property type="entry name" value="Nqo1C-terminal domain-like"/>
    <property type="match status" value="1"/>
</dbReference>
<dbReference type="SMART" id="SM00928">
    <property type="entry name" value="NADH_4Fe-4S"/>
    <property type="match status" value="1"/>
</dbReference>
<evidence type="ECO:0000256" key="6">
    <source>
        <dbReference type="ARBA" id="ARBA00022643"/>
    </source>
</evidence>
<evidence type="ECO:0000259" key="10">
    <source>
        <dbReference type="SMART" id="SM00928"/>
    </source>
</evidence>
<accession>A0ABP4YXA3</accession>
<dbReference type="PANTHER" id="PTHR11780">
    <property type="entry name" value="NADH-UBIQUINONE OXIDOREDUCTASE FLAVOPROTEIN 1 NDUFV1"/>
    <property type="match status" value="1"/>
</dbReference>
<dbReference type="InterPro" id="IPR011538">
    <property type="entry name" value="Nuo51_FMN-bd"/>
</dbReference>
<dbReference type="Gene3D" id="1.20.1440.230">
    <property type="entry name" value="NADH-ubiquinone oxidoreductase 51kDa subunit, iron-sulphur binding domain"/>
    <property type="match status" value="1"/>
</dbReference>
<proteinExistence type="inferred from homology"/>
<gene>
    <name evidence="11" type="ORF">GCM10009682_56770</name>
</gene>
<evidence type="ECO:0000256" key="2">
    <source>
        <dbReference type="ARBA" id="ARBA00001966"/>
    </source>
</evidence>
<reference evidence="12" key="1">
    <citation type="journal article" date="2019" name="Int. J. Syst. Evol. Microbiol.">
        <title>The Global Catalogue of Microorganisms (GCM) 10K type strain sequencing project: providing services to taxonomists for standard genome sequencing and annotation.</title>
        <authorList>
            <consortium name="The Broad Institute Genomics Platform"/>
            <consortium name="The Broad Institute Genome Sequencing Center for Infectious Disease"/>
            <person name="Wu L."/>
            <person name="Ma J."/>
        </authorList>
    </citation>
    <scope>NUCLEOTIDE SEQUENCE [LARGE SCALE GENOMIC DNA]</scope>
    <source>
        <strain evidence="12">JCM 13250</strain>
    </source>
</reference>
<keyword evidence="6" id="KW-0288">FMN</keyword>
<dbReference type="SUPFAM" id="SSF142984">
    <property type="entry name" value="Nqo1 middle domain-like"/>
    <property type="match status" value="1"/>
</dbReference>
<comment type="similarity">
    <text evidence="3">Belongs to the complex I 51 kDa subunit family.</text>
</comment>
<comment type="cofactor">
    <cofactor evidence="1">
        <name>FMN</name>
        <dbReference type="ChEBI" id="CHEBI:58210"/>
    </cofactor>
</comment>
<dbReference type="InterPro" id="IPR050837">
    <property type="entry name" value="ComplexI_51kDa_subunit"/>
</dbReference>
<dbReference type="Gene3D" id="3.30.70.20">
    <property type="match status" value="1"/>
</dbReference>
<evidence type="ECO:0000313" key="12">
    <source>
        <dbReference type="Proteomes" id="UP001500218"/>
    </source>
</evidence>
<dbReference type="InterPro" id="IPR037225">
    <property type="entry name" value="Nuo51_FMN-bd_sf"/>
</dbReference>
<dbReference type="InterPro" id="IPR019575">
    <property type="entry name" value="Nuop51_4Fe4S-bd"/>
</dbReference>
<dbReference type="Gene3D" id="3.40.50.11540">
    <property type="entry name" value="NADH-ubiquinone oxidoreductase 51kDa subunit"/>
    <property type="match status" value="1"/>
</dbReference>
<name>A0ABP4YXA3_9ACTN</name>
<dbReference type="Gene3D" id="3.10.20.600">
    <property type="match status" value="1"/>
</dbReference>
<evidence type="ECO:0000256" key="5">
    <source>
        <dbReference type="ARBA" id="ARBA00022630"/>
    </source>
</evidence>
<dbReference type="Proteomes" id="UP001500218">
    <property type="component" value="Unassembled WGS sequence"/>
</dbReference>
<evidence type="ECO:0000256" key="1">
    <source>
        <dbReference type="ARBA" id="ARBA00001917"/>
    </source>
</evidence>
<keyword evidence="5" id="KW-0285">Flavoprotein</keyword>
<dbReference type="SUPFAM" id="SSF142019">
    <property type="entry name" value="Nqo1 FMN-binding domain-like"/>
    <property type="match status" value="1"/>
</dbReference>
<keyword evidence="8" id="KW-0408">Iron</keyword>
<feature type="domain" description="NADH-ubiquinone oxidoreductase 51kDa subunit iron-sulphur binding" evidence="10">
    <location>
        <begin position="314"/>
        <end position="359"/>
    </location>
</feature>
<comment type="caution">
    <text evidence="11">The sequence shown here is derived from an EMBL/GenBank/DDBJ whole genome shotgun (WGS) entry which is preliminary data.</text>
</comment>